<dbReference type="InterPro" id="IPR002471">
    <property type="entry name" value="Pept_S9_AS"/>
</dbReference>
<feature type="domain" description="Peptidase S9A N-terminal" evidence="8">
    <location>
        <begin position="20"/>
        <end position="431"/>
    </location>
</feature>
<feature type="domain" description="Peptidase S9 prolyl oligopeptidase catalytic" evidence="7">
    <location>
        <begin position="506"/>
        <end position="719"/>
    </location>
</feature>
<dbReference type="InterPro" id="IPR051167">
    <property type="entry name" value="Prolyl_oligopep/macrocyclase"/>
</dbReference>
<dbReference type="InterPro" id="IPR001375">
    <property type="entry name" value="Peptidase_S9_cat"/>
</dbReference>
<dbReference type="InterPro" id="IPR029058">
    <property type="entry name" value="AB_hydrolase_fold"/>
</dbReference>
<organism evidence="9 10">
    <name type="scientific">Dimargaris cristalligena</name>
    <dbReference type="NCBI Taxonomy" id="215637"/>
    <lineage>
        <taxon>Eukaryota</taxon>
        <taxon>Fungi</taxon>
        <taxon>Fungi incertae sedis</taxon>
        <taxon>Zoopagomycota</taxon>
        <taxon>Kickxellomycotina</taxon>
        <taxon>Dimargaritomycetes</taxon>
        <taxon>Dimargaritales</taxon>
        <taxon>Dimargaritaceae</taxon>
        <taxon>Dimargaris</taxon>
    </lineage>
</organism>
<comment type="similarity">
    <text evidence="2 6">Belongs to the peptidase S9A family.</text>
</comment>
<dbReference type="PANTHER" id="PTHR42881:SF2">
    <property type="entry name" value="PROLYL ENDOPEPTIDASE"/>
    <property type="match status" value="1"/>
</dbReference>
<dbReference type="GO" id="GO:0006508">
    <property type="term" value="P:proteolysis"/>
    <property type="evidence" value="ECO:0007669"/>
    <property type="project" value="UniProtKB-KW"/>
</dbReference>
<dbReference type="SUPFAM" id="SSF53474">
    <property type="entry name" value="alpha/beta-Hydrolases"/>
    <property type="match status" value="1"/>
</dbReference>
<evidence type="ECO:0000256" key="5">
    <source>
        <dbReference type="ARBA" id="ARBA00022825"/>
    </source>
</evidence>
<dbReference type="PRINTS" id="PR00862">
    <property type="entry name" value="PROLIGOPTASE"/>
</dbReference>
<protein>
    <recommendedName>
        <fullName evidence="6">Prolyl endopeptidase</fullName>
        <ecNumber evidence="6">3.4.21.-</ecNumber>
    </recommendedName>
</protein>
<keyword evidence="4 6" id="KW-0378">Hydrolase</keyword>
<evidence type="ECO:0000256" key="1">
    <source>
        <dbReference type="ARBA" id="ARBA00001070"/>
    </source>
</evidence>
<sequence length="738" mass="82251">MTVASLVDVENQCPVPVCSPAARRDEDCVETHHGEMVADPYRWLEDPRSSETAEFIDAQARFAQEYLDQQQERPRFKDLLTSLEDYEYRSAPSRHGDYYYFSGNSGLQAKSIVYQQSSFDTEPVVFIDPNTFSESGNVSLAGYPFSPDGTVAAVVLTENGSDWRSVRLMRADRPGELGPVEITGLKFNSPYWTRDNQGFFYTRYMDPAKANLDGQTTESSTHGTIYYHRVGTPQTQDQLIYAEPDQPNLLHSVVLSDDDDQRFLLLYSCQGASNSHRVMVWDRSTENGTIQSPVFRPIISDFKCAYKFISAHGPCLYFITQLDAPRWRIVKYDVDQPADGFQNVIPQHPTDILKAAAIAYHQYLVVLYQRHAVGQLSLHDRETGKCLGTIRVPSSSISGILCKRRFPTFYFAAASSLRPVQLLQYTFPEAEPPALTPEVYFTGLSKCNFDPSKYETRQVFYPSYDGTLIPLFVTCRRDLVLDGSHPAILYAYGGFGSSVSPGYNISRLAFMLAFDGVIVVAGIRGGGEYGQTWHDAGKGHSKQTCFDDFQAAAQWLVAQGYTCPRLLAIRGASNGGLLVGACINQRPDLFGAAIPEVGVHDMLRFHRFTIGHAWTSEYGDPNDATDFAYIRRYSPLHNIQTSRPYPAILLLTADHDNRVSPLHSFKFAAALQHAVAKSSPGSTRAQPILLKVGRNSGHGGPTTIQKSIDYEVDVLCFLALVLQQSVQKTSPMEVIPDN</sequence>
<evidence type="ECO:0000313" key="9">
    <source>
        <dbReference type="EMBL" id="RKP35770.1"/>
    </source>
</evidence>
<comment type="catalytic activity">
    <reaction evidence="1">
        <text>Hydrolysis of Pro-|-Xaa &gt;&gt; Ala-|-Xaa in oligopeptides.</text>
        <dbReference type="EC" id="3.4.21.26"/>
    </reaction>
</comment>
<keyword evidence="10" id="KW-1185">Reference proteome</keyword>
<evidence type="ECO:0000256" key="4">
    <source>
        <dbReference type="ARBA" id="ARBA00022801"/>
    </source>
</evidence>
<evidence type="ECO:0000256" key="3">
    <source>
        <dbReference type="ARBA" id="ARBA00022670"/>
    </source>
</evidence>
<dbReference type="Gene3D" id="2.130.10.120">
    <property type="entry name" value="Prolyl oligopeptidase, N-terminal domain"/>
    <property type="match status" value="1"/>
</dbReference>
<reference evidence="10" key="1">
    <citation type="journal article" date="2018" name="Nat. Microbiol.">
        <title>Leveraging single-cell genomics to expand the fungal tree of life.</title>
        <authorList>
            <person name="Ahrendt S.R."/>
            <person name="Quandt C.A."/>
            <person name="Ciobanu D."/>
            <person name="Clum A."/>
            <person name="Salamov A."/>
            <person name="Andreopoulos B."/>
            <person name="Cheng J.F."/>
            <person name="Woyke T."/>
            <person name="Pelin A."/>
            <person name="Henrissat B."/>
            <person name="Reynolds N.K."/>
            <person name="Benny G.L."/>
            <person name="Smith M.E."/>
            <person name="James T.Y."/>
            <person name="Grigoriev I.V."/>
        </authorList>
    </citation>
    <scope>NUCLEOTIDE SEQUENCE [LARGE SCALE GENOMIC DNA]</scope>
    <source>
        <strain evidence="10">RSA 468</strain>
    </source>
</reference>
<evidence type="ECO:0000256" key="6">
    <source>
        <dbReference type="RuleBase" id="RU368024"/>
    </source>
</evidence>
<keyword evidence="3 6" id="KW-0645">Protease</keyword>
<accession>A0A4P9ZTB9</accession>
<keyword evidence="5 6" id="KW-0720">Serine protease</keyword>
<dbReference type="GO" id="GO:0070012">
    <property type="term" value="F:oligopeptidase activity"/>
    <property type="evidence" value="ECO:0007669"/>
    <property type="project" value="TreeGrafter"/>
</dbReference>
<dbReference type="FunFam" id="3.40.50.1820:FF:000005">
    <property type="entry name" value="Prolyl endopeptidase"/>
    <property type="match status" value="1"/>
</dbReference>
<dbReference type="Gene3D" id="3.40.50.1820">
    <property type="entry name" value="alpha/beta hydrolase"/>
    <property type="match status" value="1"/>
</dbReference>
<dbReference type="PROSITE" id="PS00708">
    <property type="entry name" value="PRO_ENDOPEP_SER"/>
    <property type="match status" value="1"/>
</dbReference>
<evidence type="ECO:0000259" key="7">
    <source>
        <dbReference type="Pfam" id="PF00326"/>
    </source>
</evidence>
<dbReference type="Proteomes" id="UP000268162">
    <property type="component" value="Unassembled WGS sequence"/>
</dbReference>
<evidence type="ECO:0000256" key="2">
    <source>
        <dbReference type="ARBA" id="ARBA00005228"/>
    </source>
</evidence>
<gene>
    <name evidence="9" type="ORF">BJ085DRAFT_14322</name>
</gene>
<dbReference type="Pfam" id="PF00326">
    <property type="entry name" value="Peptidase_S9"/>
    <property type="match status" value="1"/>
</dbReference>
<dbReference type="Pfam" id="PF02897">
    <property type="entry name" value="Peptidase_S9_N"/>
    <property type="match status" value="1"/>
</dbReference>
<evidence type="ECO:0000313" key="10">
    <source>
        <dbReference type="Proteomes" id="UP000268162"/>
    </source>
</evidence>
<dbReference type="SUPFAM" id="SSF50993">
    <property type="entry name" value="Peptidase/esterase 'gauge' domain"/>
    <property type="match status" value="1"/>
</dbReference>
<dbReference type="AlphaFoldDB" id="A0A4P9ZTB9"/>
<dbReference type="GO" id="GO:0004252">
    <property type="term" value="F:serine-type endopeptidase activity"/>
    <property type="evidence" value="ECO:0007669"/>
    <property type="project" value="UniProtKB-UniRule"/>
</dbReference>
<dbReference type="PANTHER" id="PTHR42881">
    <property type="entry name" value="PROLYL ENDOPEPTIDASE"/>
    <property type="match status" value="1"/>
</dbReference>
<dbReference type="EMBL" id="ML002792">
    <property type="protein sequence ID" value="RKP35770.1"/>
    <property type="molecule type" value="Genomic_DNA"/>
</dbReference>
<dbReference type="InterPro" id="IPR023302">
    <property type="entry name" value="Pept_S9A_N"/>
</dbReference>
<dbReference type="InterPro" id="IPR002470">
    <property type="entry name" value="Peptidase_S9A"/>
</dbReference>
<evidence type="ECO:0000259" key="8">
    <source>
        <dbReference type="Pfam" id="PF02897"/>
    </source>
</evidence>
<dbReference type="EC" id="3.4.21.-" evidence="6"/>
<dbReference type="GO" id="GO:0005829">
    <property type="term" value="C:cytosol"/>
    <property type="evidence" value="ECO:0007669"/>
    <property type="project" value="TreeGrafter"/>
</dbReference>
<name>A0A4P9ZTB9_9FUNG</name>
<proteinExistence type="inferred from homology"/>